<feature type="transmembrane region" description="Helical" evidence="5">
    <location>
        <begin position="211"/>
        <end position="235"/>
    </location>
</feature>
<dbReference type="PANTHER" id="PTHR22943">
    <property type="entry name" value="7-TRANSMEMBRANE DOMAIN RECEPTOR C.ELEGANS"/>
    <property type="match status" value="1"/>
</dbReference>
<evidence type="ECO:0000256" key="3">
    <source>
        <dbReference type="ARBA" id="ARBA00022989"/>
    </source>
</evidence>
<dbReference type="AlphaFoldDB" id="A0A0K0DXV8"/>
<organism evidence="8">
    <name type="scientific">Strongyloides stercoralis</name>
    <name type="common">Threadworm</name>
    <dbReference type="NCBI Taxonomy" id="6248"/>
    <lineage>
        <taxon>Eukaryota</taxon>
        <taxon>Metazoa</taxon>
        <taxon>Ecdysozoa</taxon>
        <taxon>Nematoda</taxon>
        <taxon>Chromadorea</taxon>
        <taxon>Rhabditida</taxon>
        <taxon>Tylenchina</taxon>
        <taxon>Panagrolaimomorpha</taxon>
        <taxon>Strongyloidoidea</taxon>
        <taxon>Strongyloididae</taxon>
        <taxon>Strongyloides</taxon>
    </lineage>
</organism>
<dbReference type="GO" id="GO:0016020">
    <property type="term" value="C:membrane"/>
    <property type="evidence" value="ECO:0007669"/>
    <property type="project" value="UniProtKB-SubCell"/>
</dbReference>
<evidence type="ECO:0000256" key="2">
    <source>
        <dbReference type="ARBA" id="ARBA00022692"/>
    </source>
</evidence>
<keyword evidence="4 5" id="KW-0472">Membrane</keyword>
<dbReference type="PROSITE" id="PS50262">
    <property type="entry name" value="G_PROTEIN_RECEP_F1_2"/>
    <property type="match status" value="1"/>
</dbReference>
<dbReference type="Gene3D" id="1.20.1070.10">
    <property type="entry name" value="Rhodopsin 7-helix transmembrane proteins"/>
    <property type="match status" value="1"/>
</dbReference>
<feature type="transmembrane region" description="Helical" evidence="5">
    <location>
        <begin position="256"/>
        <end position="279"/>
    </location>
</feature>
<evidence type="ECO:0000259" key="6">
    <source>
        <dbReference type="PROSITE" id="PS50262"/>
    </source>
</evidence>
<feature type="domain" description="G-protein coupled receptors family 1 profile" evidence="6">
    <location>
        <begin position="38"/>
        <end position="307"/>
    </location>
</feature>
<dbReference type="Pfam" id="PF10317">
    <property type="entry name" value="7TM_GPCR_Srd"/>
    <property type="match status" value="1"/>
</dbReference>
<dbReference type="InterPro" id="IPR019421">
    <property type="entry name" value="7TM_GPCR_serpentine_rcpt_Srd"/>
</dbReference>
<dbReference type="PANTHER" id="PTHR22943:SF248">
    <property type="entry name" value="SEVEN TM RECEPTOR"/>
    <property type="match status" value="1"/>
</dbReference>
<proteinExistence type="predicted"/>
<keyword evidence="7" id="KW-1185">Reference proteome</keyword>
<dbReference type="WBParaSite" id="TCONS_00011884.p1">
    <property type="protein sequence ID" value="TCONS_00011884.p1"/>
    <property type="gene ID" value="XLOC_006887"/>
</dbReference>
<evidence type="ECO:0000313" key="8">
    <source>
        <dbReference type="WBParaSite" id="SSTP_0000207250.1"/>
    </source>
</evidence>
<evidence type="ECO:0000256" key="1">
    <source>
        <dbReference type="ARBA" id="ARBA00004370"/>
    </source>
</evidence>
<evidence type="ECO:0000313" key="7">
    <source>
        <dbReference type="Proteomes" id="UP000035681"/>
    </source>
</evidence>
<comment type="subcellular location">
    <subcellularLocation>
        <location evidence="1">Membrane</location>
    </subcellularLocation>
</comment>
<dbReference type="WBParaSite" id="SSTP_0000207250.1">
    <property type="protein sequence ID" value="SSTP_0000207250.1"/>
    <property type="gene ID" value="SSTP_0000207250"/>
</dbReference>
<keyword evidence="2 5" id="KW-0812">Transmembrane</keyword>
<feature type="transmembrane region" description="Helical" evidence="5">
    <location>
        <begin position="108"/>
        <end position="135"/>
    </location>
</feature>
<dbReference type="Proteomes" id="UP000035681">
    <property type="component" value="Unplaced"/>
</dbReference>
<keyword evidence="3 5" id="KW-1133">Transmembrane helix</keyword>
<evidence type="ECO:0000256" key="4">
    <source>
        <dbReference type="ARBA" id="ARBA00023136"/>
    </source>
</evidence>
<dbReference type="SUPFAM" id="SSF81321">
    <property type="entry name" value="Family A G protein-coupled receptor-like"/>
    <property type="match status" value="1"/>
</dbReference>
<evidence type="ECO:0000313" key="9">
    <source>
        <dbReference type="WBParaSite" id="TCONS_00011884.p1"/>
    </source>
</evidence>
<dbReference type="InterPro" id="IPR017452">
    <property type="entry name" value="GPCR_Rhodpsn_7TM"/>
</dbReference>
<name>A0A0K0DXV8_STRER</name>
<protein>
    <submittedName>
        <fullName evidence="8 9">G_PROTEIN_RECEP_F1_2 domain-containing protein</fullName>
    </submittedName>
</protein>
<feature type="transmembrane region" description="Helical" evidence="5">
    <location>
        <begin position="147"/>
        <end position="173"/>
    </location>
</feature>
<feature type="transmembrane region" description="Helical" evidence="5">
    <location>
        <begin position="291"/>
        <end position="312"/>
    </location>
</feature>
<feature type="transmembrane region" description="Helical" evidence="5">
    <location>
        <begin position="7"/>
        <end position="24"/>
    </location>
</feature>
<feature type="transmembrane region" description="Helical" evidence="5">
    <location>
        <begin position="30"/>
        <end position="47"/>
    </location>
</feature>
<accession>A0A0K0DXV8</accession>
<sequence length="386" mass="45855">MLKKTKILIYFFQIIMYQILSLIQSINVNINSTISLFFSLILIYCILSQRNNKRIINFNIVIITSCIGDALLSFMHIISNIEIIYTDHYSYYTINGVLGKFSLTSKNIFFVIFIFTYCQYFCYFSLSISLFYKFMFLCKNEKYNRKLLFQYIILIILIALLLSVIKIFILYAATKEPHENINKYYLNEQQKINTNTLSFNRKHYGFIIQEIFVLIFIIISFFTIIIFGILVTKKLNKKNIKKSGKTVDLRNKMKSVILMQMISAFIFTIIPVFLTSLYFFTSLYFSSLGHIILIMTSYLPLSNIIIHIFFTYDYKYRVLQLIFPNKHINKRKRYKAITEIFKFFFLATNVCYSNQDGKLSYQKRKTRKLLHVKSNGFVQSEYSSYL</sequence>
<reference evidence="8" key="1">
    <citation type="submission" date="2015-08" db="UniProtKB">
        <authorList>
            <consortium name="WormBaseParasite"/>
        </authorList>
    </citation>
    <scope>IDENTIFICATION</scope>
</reference>
<feature type="transmembrane region" description="Helical" evidence="5">
    <location>
        <begin position="59"/>
        <end position="78"/>
    </location>
</feature>
<evidence type="ECO:0000256" key="5">
    <source>
        <dbReference type="SAM" id="Phobius"/>
    </source>
</evidence>